<dbReference type="EMBL" id="VBZC01000037">
    <property type="protein sequence ID" value="TLS42762.1"/>
    <property type="molecule type" value="Genomic_DNA"/>
</dbReference>
<reference evidence="2 3" key="1">
    <citation type="submission" date="2019-05" db="EMBL/GenBank/DDBJ databases">
        <title>Streptomyces sp. NEAU-C151, a novel actinomycete isolated from soil.</title>
        <authorList>
            <person name="Han L."/>
            <person name="Jiang H."/>
        </authorList>
    </citation>
    <scope>NUCLEOTIDE SEQUENCE [LARGE SCALE GENOMIC DNA]</scope>
    <source>
        <strain evidence="2 3">NEAU-C151</strain>
    </source>
</reference>
<evidence type="ECO:0000256" key="1">
    <source>
        <dbReference type="SAM" id="MobiDB-lite"/>
    </source>
</evidence>
<evidence type="ECO:0000313" key="2">
    <source>
        <dbReference type="EMBL" id="TLS42762.1"/>
    </source>
</evidence>
<accession>A0A5R9FG38</accession>
<dbReference type="AlphaFoldDB" id="A0A5R9FG38"/>
<comment type="caution">
    <text evidence="2">The sequence shown here is derived from an EMBL/GenBank/DDBJ whole genome shotgun (WGS) entry which is preliminary data.</text>
</comment>
<sequence length="145" mass="15554">MQRAPAERSPAWSPPWTRPTPSTANRYADCPPPPGNWPRIRAPRRTGAAADDDTFIALTHANGVRSRGPSRPGLWCVGTRTREWLVRVHQGKTATGDDARRGAGGKCGRRVNLTRSPCLAVSGVINRWRHFFTGSDGGASGGAGS</sequence>
<name>A0A5R9FG38_9ACTN</name>
<feature type="region of interest" description="Disordered" evidence="1">
    <location>
        <begin position="1"/>
        <end position="48"/>
    </location>
</feature>
<evidence type="ECO:0000313" key="3">
    <source>
        <dbReference type="Proteomes" id="UP000305906"/>
    </source>
</evidence>
<organism evidence="2 3">
    <name type="scientific">Streptomyces montanus</name>
    <dbReference type="NCBI Taxonomy" id="2580423"/>
    <lineage>
        <taxon>Bacteria</taxon>
        <taxon>Bacillati</taxon>
        <taxon>Actinomycetota</taxon>
        <taxon>Actinomycetes</taxon>
        <taxon>Kitasatosporales</taxon>
        <taxon>Streptomycetaceae</taxon>
        <taxon>Streptomyces</taxon>
    </lineage>
</organism>
<keyword evidence="3" id="KW-1185">Reference proteome</keyword>
<proteinExistence type="predicted"/>
<dbReference type="Proteomes" id="UP000305906">
    <property type="component" value="Unassembled WGS sequence"/>
</dbReference>
<protein>
    <submittedName>
        <fullName evidence="2">Uncharacterized protein</fullName>
    </submittedName>
</protein>
<gene>
    <name evidence="2" type="ORF">FE633_29365</name>
</gene>